<evidence type="ECO:0000256" key="1">
    <source>
        <dbReference type="SAM" id="Phobius"/>
    </source>
</evidence>
<evidence type="ECO:0008006" key="4">
    <source>
        <dbReference type="Google" id="ProtNLM"/>
    </source>
</evidence>
<feature type="transmembrane region" description="Helical" evidence="1">
    <location>
        <begin position="20"/>
        <end position="43"/>
    </location>
</feature>
<reference evidence="3" key="1">
    <citation type="submission" date="2017-09" db="EMBL/GenBank/DDBJ databases">
        <title>Depth-based differentiation of microbial function through sediment-hosted aquifers and enrichment of novel symbionts in the deep terrestrial subsurface.</title>
        <authorList>
            <person name="Probst A.J."/>
            <person name="Ladd B."/>
            <person name="Jarett J.K."/>
            <person name="Geller-Mcgrath D.E."/>
            <person name="Sieber C.M.K."/>
            <person name="Emerson J.B."/>
            <person name="Anantharaman K."/>
            <person name="Thomas B.C."/>
            <person name="Malmstrom R."/>
            <person name="Stieglmeier M."/>
            <person name="Klingl A."/>
            <person name="Woyke T."/>
            <person name="Ryan C.M."/>
            <person name="Banfield J.F."/>
        </authorList>
    </citation>
    <scope>NUCLEOTIDE SEQUENCE [LARGE SCALE GENOMIC DNA]</scope>
</reference>
<dbReference type="PANTHER" id="PTHR30221">
    <property type="entry name" value="SMALL-CONDUCTANCE MECHANOSENSITIVE CHANNEL"/>
    <property type="match status" value="1"/>
</dbReference>
<dbReference type="Pfam" id="PF05552">
    <property type="entry name" value="MS_channel_1st_1"/>
    <property type="match status" value="2"/>
</dbReference>
<evidence type="ECO:0000313" key="3">
    <source>
        <dbReference type="Proteomes" id="UP000230094"/>
    </source>
</evidence>
<feature type="transmembrane region" description="Helical" evidence="1">
    <location>
        <begin position="122"/>
        <end position="140"/>
    </location>
</feature>
<dbReference type="Gene3D" id="1.10.287.1260">
    <property type="match status" value="2"/>
</dbReference>
<comment type="caution">
    <text evidence="2">The sequence shown here is derived from an EMBL/GenBank/DDBJ whole genome shotgun (WGS) entry which is preliminary data.</text>
</comment>
<feature type="transmembrane region" description="Helical" evidence="1">
    <location>
        <begin position="186"/>
        <end position="210"/>
    </location>
</feature>
<dbReference type="InterPro" id="IPR008910">
    <property type="entry name" value="MSC_TM_helix"/>
</dbReference>
<keyword evidence="1" id="KW-0472">Membrane</keyword>
<accession>A0A2H0TC35</accession>
<evidence type="ECO:0000313" key="2">
    <source>
        <dbReference type="EMBL" id="PIR68561.1"/>
    </source>
</evidence>
<dbReference type="GO" id="GO:0008381">
    <property type="term" value="F:mechanosensitive monoatomic ion channel activity"/>
    <property type="evidence" value="ECO:0007669"/>
    <property type="project" value="InterPro"/>
</dbReference>
<feature type="transmembrane region" description="Helical" evidence="1">
    <location>
        <begin position="161"/>
        <end position="180"/>
    </location>
</feature>
<dbReference type="PANTHER" id="PTHR30221:SF1">
    <property type="entry name" value="SMALL-CONDUCTANCE MECHANOSENSITIVE CHANNEL"/>
    <property type="match status" value="1"/>
</dbReference>
<keyword evidence="1" id="KW-1133">Transmembrane helix</keyword>
<dbReference type="Proteomes" id="UP000230094">
    <property type="component" value="Unassembled WGS sequence"/>
</dbReference>
<organism evidence="2 3">
    <name type="scientific">Candidatus Nomurabacteria bacterium CG10_big_fil_rev_8_21_14_0_10_35_16</name>
    <dbReference type="NCBI Taxonomy" id="1974731"/>
    <lineage>
        <taxon>Bacteria</taxon>
        <taxon>Candidatus Nomuraibacteriota</taxon>
    </lineage>
</organism>
<sequence>MNNIWVTWGDVFNASLQDLWWGFIQFAPKLLIAIIFFIVGWVVGSIVARALEQVFSALKVDKLFASIGADGFFRKAGMNLNTGHFIGELAKWFIVIVFLLPSLTLVGLDSIAFFLRDVVLNFLPQVIVAALVLVIATFVSEALSKTVRASAKTMSLTSANMLGTVAKYAVWIFAFIIALGELGVAAYYMSVLFTGIIAMISIGGALAFGLGGRDAAARFIDKVSSEISRN</sequence>
<name>A0A2H0TC35_9BACT</name>
<feature type="transmembrane region" description="Helical" evidence="1">
    <location>
        <begin position="92"/>
        <end position="116"/>
    </location>
</feature>
<protein>
    <recommendedName>
        <fullName evidence="4">Small-conductance mechanosensitive ion channel</fullName>
    </recommendedName>
</protein>
<gene>
    <name evidence="2" type="ORF">COU49_00775</name>
</gene>
<keyword evidence="1" id="KW-0812">Transmembrane</keyword>
<dbReference type="AlphaFoldDB" id="A0A2H0TC35"/>
<dbReference type="InterPro" id="IPR045275">
    <property type="entry name" value="MscS_archaea/bacteria_type"/>
</dbReference>
<dbReference type="EMBL" id="PFCQ01000003">
    <property type="protein sequence ID" value="PIR68561.1"/>
    <property type="molecule type" value="Genomic_DNA"/>
</dbReference>
<proteinExistence type="predicted"/>